<accession>A0A1G9SX87</accession>
<dbReference type="RefSeq" id="WP_091648365.1">
    <property type="nucleotide sequence ID" value="NZ_FNHQ01000006.1"/>
</dbReference>
<sequence>MDKEKNNCNACSADDTCSTNCKKTSPQTVSDNFQEKMSTLMKTLKKAANDEPIGIKEYEVSKEFLESVIQLSPERSAEIESYLKALKDAYMKQVILKFM</sequence>
<protein>
    <submittedName>
        <fullName evidence="1">Uncharacterized protein</fullName>
    </submittedName>
</protein>
<proteinExistence type="predicted"/>
<keyword evidence="2" id="KW-1185">Reference proteome</keyword>
<dbReference type="AlphaFoldDB" id="A0A1G9SX87"/>
<dbReference type="EMBL" id="FNHQ01000006">
    <property type="protein sequence ID" value="SDM40049.1"/>
    <property type="molecule type" value="Genomic_DNA"/>
</dbReference>
<organism evidence="1 2">
    <name type="scientific">Megasphaera paucivorans</name>
    <dbReference type="NCBI Taxonomy" id="349095"/>
    <lineage>
        <taxon>Bacteria</taxon>
        <taxon>Bacillati</taxon>
        <taxon>Bacillota</taxon>
        <taxon>Negativicutes</taxon>
        <taxon>Veillonellales</taxon>
        <taxon>Veillonellaceae</taxon>
        <taxon>Megasphaera</taxon>
    </lineage>
</organism>
<evidence type="ECO:0000313" key="1">
    <source>
        <dbReference type="EMBL" id="SDM40049.1"/>
    </source>
</evidence>
<reference evidence="1 2" key="1">
    <citation type="submission" date="2016-10" db="EMBL/GenBank/DDBJ databases">
        <authorList>
            <person name="de Groot N.N."/>
        </authorList>
    </citation>
    <scope>NUCLEOTIDE SEQUENCE [LARGE SCALE GENOMIC DNA]</scope>
    <source>
        <strain evidence="1 2">DSM 16981</strain>
    </source>
</reference>
<gene>
    <name evidence="1" type="ORF">SAMN05660299_00806</name>
</gene>
<evidence type="ECO:0000313" key="2">
    <source>
        <dbReference type="Proteomes" id="UP000199309"/>
    </source>
</evidence>
<name>A0A1G9SX87_9FIRM</name>
<dbReference type="Proteomes" id="UP000199309">
    <property type="component" value="Unassembled WGS sequence"/>
</dbReference>